<evidence type="ECO:0000256" key="2">
    <source>
        <dbReference type="SAM" id="SignalP"/>
    </source>
</evidence>
<keyword evidence="4" id="KW-1185">Reference proteome</keyword>
<organism evidence="3 4">
    <name type="scientific">Colocasia esculenta</name>
    <name type="common">Wild taro</name>
    <name type="synonym">Arum esculentum</name>
    <dbReference type="NCBI Taxonomy" id="4460"/>
    <lineage>
        <taxon>Eukaryota</taxon>
        <taxon>Viridiplantae</taxon>
        <taxon>Streptophyta</taxon>
        <taxon>Embryophyta</taxon>
        <taxon>Tracheophyta</taxon>
        <taxon>Spermatophyta</taxon>
        <taxon>Magnoliopsida</taxon>
        <taxon>Liliopsida</taxon>
        <taxon>Araceae</taxon>
        <taxon>Aroideae</taxon>
        <taxon>Colocasieae</taxon>
        <taxon>Colocasia</taxon>
    </lineage>
</organism>
<accession>A0A843WFV3</accession>
<dbReference type="Proteomes" id="UP000652761">
    <property type="component" value="Unassembled WGS sequence"/>
</dbReference>
<feature type="chain" id="PRO_5032483473" evidence="2">
    <location>
        <begin position="25"/>
        <end position="109"/>
    </location>
</feature>
<feature type="signal peptide" evidence="2">
    <location>
        <begin position="1"/>
        <end position="24"/>
    </location>
</feature>
<reference evidence="3" key="1">
    <citation type="submission" date="2017-07" db="EMBL/GenBank/DDBJ databases">
        <title>Taro Niue Genome Assembly and Annotation.</title>
        <authorList>
            <person name="Atibalentja N."/>
            <person name="Keating K."/>
            <person name="Fields C.J."/>
        </authorList>
    </citation>
    <scope>NUCLEOTIDE SEQUENCE</scope>
    <source>
        <strain evidence="3">Niue_2</strain>
        <tissue evidence="3">Leaf</tissue>
    </source>
</reference>
<keyword evidence="2" id="KW-0732">Signal</keyword>
<feature type="compositionally biased region" description="Pro residues" evidence="1">
    <location>
        <begin position="37"/>
        <end position="50"/>
    </location>
</feature>
<name>A0A843WFV3_COLES</name>
<gene>
    <name evidence="3" type="ORF">Taro_041441</name>
</gene>
<evidence type="ECO:0000313" key="3">
    <source>
        <dbReference type="EMBL" id="MQM08579.1"/>
    </source>
</evidence>
<dbReference type="AlphaFoldDB" id="A0A843WFV3"/>
<protein>
    <submittedName>
        <fullName evidence="3">Uncharacterized protein</fullName>
    </submittedName>
</protein>
<feature type="region of interest" description="Disordered" evidence="1">
    <location>
        <begin position="30"/>
        <end position="56"/>
    </location>
</feature>
<sequence>MPSKAFLFASLLVVVFSGLGMCGASQHLMDTPELKPELPPLPKPEQPPLPRSQSPQACIRYKSSENSLSLLLTTHGATAPSATDPTPSYCDDEPLAEGRRGVSLTNKAQ</sequence>
<dbReference type="EMBL" id="NMUH01004154">
    <property type="protein sequence ID" value="MQM08579.1"/>
    <property type="molecule type" value="Genomic_DNA"/>
</dbReference>
<evidence type="ECO:0000313" key="4">
    <source>
        <dbReference type="Proteomes" id="UP000652761"/>
    </source>
</evidence>
<proteinExistence type="predicted"/>
<comment type="caution">
    <text evidence="3">The sequence shown here is derived from an EMBL/GenBank/DDBJ whole genome shotgun (WGS) entry which is preliminary data.</text>
</comment>
<feature type="region of interest" description="Disordered" evidence="1">
    <location>
        <begin position="74"/>
        <end position="109"/>
    </location>
</feature>
<evidence type="ECO:0000256" key="1">
    <source>
        <dbReference type="SAM" id="MobiDB-lite"/>
    </source>
</evidence>